<dbReference type="OrthoDB" id="9787219at2"/>
<dbReference type="RefSeq" id="WP_004721191.1">
    <property type="nucleotide sequence ID" value="NZ_CCYO01000033.1"/>
</dbReference>
<evidence type="ECO:0000313" key="6">
    <source>
        <dbReference type="Proteomes" id="UP000255169"/>
    </source>
</evidence>
<keyword evidence="4" id="KW-0670">Pyruvate</keyword>
<reference evidence="4" key="1">
    <citation type="journal article" date="2015" name="Genome Announc.">
        <title>Complete Genome Sequence of Yersinia ruckeri Strain CSF007-82, Etiologic Agent of Red Mouth Disease in Salmonid Fish.</title>
        <authorList>
            <person name="Nelson M.C."/>
            <person name="LaPatra S.E."/>
            <person name="Welch T.J."/>
            <person name="Graf J."/>
        </authorList>
    </citation>
    <scope>NUCLEOTIDE SEQUENCE</scope>
    <source>
        <strain evidence="4">CSF007-82</strain>
    </source>
</reference>
<evidence type="ECO:0000256" key="2">
    <source>
        <dbReference type="ARBA" id="ARBA00023027"/>
    </source>
</evidence>
<dbReference type="GO" id="GO:0047964">
    <property type="term" value="F:glyoxylate reductase (NADH) activity"/>
    <property type="evidence" value="ECO:0007669"/>
    <property type="project" value="UniProtKB-EC"/>
</dbReference>
<dbReference type="GO" id="GO:0008873">
    <property type="term" value="F:gluconate 2-dehydrogenase activity"/>
    <property type="evidence" value="ECO:0007669"/>
    <property type="project" value="UniProtKB-EC"/>
</dbReference>
<dbReference type="PANTHER" id="PTHR43333">
    <property type="entry name" value="2-HACID_DH_C DOMAIN-CONTAINING PROTEIN"/>
    <property type="match status" value="1"/>
</dbReference>
<evidence type="ECO:0000259" key="3">
    <source>
        <dbReference type="Pfam" id="PF02826"/>
    </source>
</evidence>
<dbReference type="EC" id="1.1.1.79" evidence="4 5"/>
<dbReference type="Pfam" id="PF02826">
    <property type="entry name" value="2-Hacid_dh_C"/>
    <property type="match status" value="1"/>
</dbReference>
<gene>
    <name evidence="5" type="primary">ghrA</name>
    <name evidence="4" type="ORF">CSF007_7990</name>
    <name evidence="5" type="ORF">NCTC10476_00536</name>
</gene>
<dbReference type="GO" id="GO:0051287">
    <property type="term" value="F:NAD binding"/>
    <property type="evidence" value="ECO:0007669"/>
    <property type="project" value="InterPro"/>
</dbReference>
<dbReference type="eggNOG" id="COG0111">
    <property type="taxonomic scope" value="Bacteria"/>
</dbReference>
<dbReference type="Gene3D" id="3.40.50.720">
    <property type="entry name" value="NAD(P)-binding Rossmann-like Domain"/>
    <property type="match status" value="2"/>
</dbReference>
<evidence type="ECO:0000313" key="5">
    <source>
        <dbReference type="EMBL" id="SUP99308.1"/>
    </source>
</evidence>
<evidence type="ECO:0000256" key="1">
    <source>
        <dbReference type="ARBA" id="ARBA00023002"/>
    </source>
</evidence>
<dbReference type="GO" id="GO:0016618">
    <property type="term" value="F:hydroxypyruvate reductase [NAD(P)H] activity"/>
    <property type="evidence" value="ECO:0007669"/>
    <property type="project" value="UniProtKB-EC"/>
</dbReference>
<dbReference type="EMBL" id="LN681231">
    <property type="protein sequence ID" value="CEK27352.1"/>
    <property type="molecule type" value="Genomic_DNA"/>
</dbReference>
<dbReference type="AlphaFoldDB" id="A0A085U8E4"/>
<keyword evidence="1 4" id="KW-0560">Oxidoreductase</keyword>
<dbReference type="STRING" id="29486.UGYR_00865"/>
<proteinExistence type="predicted"/>
<dbReference type="Proteomes" id="UP000255169">
    <property type="component" value="Unassembled WGS sequence"/>
</dbReference>
<dbReference type="GeneID" id="66879302"/>
<evidence type="ECO:0000313" key="4">
    <source>
        <dbReference type="EMBL" id="CEK27352.1"/>
    </source>
</evidence>
<dbReference type="EMBL" id="UHJG01000001">
    <property type="protein sequence ID" value="SUP99308.1"/>
    <property type="molecule type" value="Genomic_DNA"/>
</dbReference>
<keyword evidence="2" id="KW-0520">NAD</keyword>
<dbReference type="InterPro" id="IPR036291">
    <property type="entry name" value="NAD(P)-bd_dom_sf"/>
</dbReference>
<dbReference type="EC" id="1.1.1.26" evidence="4"/>
<dbReference type="PANTHER" id="PTHR43333:SF1">
    <property type="entry name" value="D-ISOMER SPECIFIC 2-HYDROXYACID DEHYDROGENASE NAD-BINDING DOMAIN-CONTAINING PROTEIN"/>
    <property type="match status" value="1"/>
</dbReference>
<accession>A0A085U8E4</accession>
<dbReference type="CDD" id="cd12164">
    <property type="entry name" value="GDH_like_2"/>
    <property type="match status" value="1"/>
</dbReference>
<dbReference type="GO" id="GO:0030267">
    <property type="term" value="F:glyoxylate reductase (NADPH) activity"/>
    <property type="evidence" value="ECO:0007669"/>
    <property type="project" value="UniProtKB-EC"/>
</dbReference>
<organism evidence="4">
    <name type="scientific">Yersinia ruckeri</name>
    <dbReference type="NCBI Taxonomy" id="29486"/>
    <lineage>
        <taxon>Bacteria</taxon>
        <taxon>Pseudomonadati</taxon>
        <taxon>Pseudomonadota</taxon>
        <taxon>Gammaproteobacteria</taxon>
        <taxon>Enterobacterales</taxon>
        <taxon>Yersiniaceae</taxon>
        <taxon>Yersinia</taxon>
    </lineage>
</organism>
<dbReference type="SUPFAM" id="SSF51735">
    <property type="entry name" value="NAD(P)-binding Rossmann-fold domains"/>
    <property type="match status" value="1"/>
</dbReference>
<reference evidence="5 6" key="2">
    <citation type="submission" date="2018-06" db="EMBL/GenBank/DDBJ databases">
        <authorList>
            <consortium name="Pathogen Informatics"/>
            <person name="Doyle S."/>
        </authorList>
    </citation>
    <scope>NUCLEOTIDE SEQUENCE [LARGE SCALE GENOMIC DNA]</scope>
    <source>
        <strain evidence="5 6">NCTC10476</strain>
    </source>
</reference>
<dbReference type="NCBIfam" id="NF012013">
    <property type="entry name" value="PRK15469.1"/>
    <property type="match status" value="1"/>
</dbReference>
<feature type="domain" description="D-isomer specific 2-hydroxyacid dehydrogenase NAD-binding" evidence="3">
    <location>
        <begin position="108"/>
        <end position="278"/>
    </location>
</feature>
<dbReference type="InterPro" id="IPR006140">
    <property type="entry name" value="D-isomer_DH_NAD-bd"/>
</dbReference>
<name>A0A085U8E4_YERRU</name>
<dbReference type="PATRIC" id="fig|29486.44.peg.1243"/>
<dbReference type="EC" id="1.1.1.81" evidence="4"/>
<keyword evidence="6" id="KW-1185">Reference proteome</keyword>
<dbReference type="EC" id="1.1.1.215" evidence="4"/>
<sequence>MNIIFHHPFVEAQQWLNGMQSRLPKATIRQWQRGDNKPADYAMVWLPPHEMLVNRQQLKGIFVLGAGVDAILDQERRHPGTLPAGVPLIRLEDTGMALQIQEYAVSSTLRYFRRMDEYQLQQEQKLWQPLTPHQHEQFVVGVMGAGVLGQSVARKLSEFGFKVRSWSRTAKQISGVESFAGNKALPDFLRGTQLLINLLPSTPETIGILSDSLFSQLNKQAYLINLARGAHLLEKDLLAAMKTGQIAAAMLDVFAEEPLPSMHPFWTHPRITLTPHIAAVTLPEVAMDQVAENIKSMEADRSPVGRVDVARGY</sequence>
<protein>
    <submittedName>
        <fullName evidence="4">Glyoxylate reductase-Glyoxylate reductase-Hydroxypyruvate reductase broad specificity 2-ketoaldonate reductase</fullName>
        <ecNumber evidence="4">1.1.1.215</ecNumber>
        <ecNumber evidence="4">1.1.1.26</ecNumber>
        <ecNumber evidence="4">1.1.1.81</ecNumber>
    </submittedName>
    <submittedName>
        <fullName evidence="5">Putative oxidoreductase</fullName>
        <ecNumber evidence="4 5">1.1.1.79</ecNumber>
    </submittedName>
</protein>